<dbReference type="EMBL" id="CP003587">
    <property type="protein sequence ID" value="AGY60054.1"/>
    <property type="molecule type" value="Genomic_DNA"/>
</dbReference>
<name>U5QQX9_GLOK1</name>
<gene>
    <name evidence="1" type="ORF">GKIL_3808</name>
</gene>
<protein>
    <submittedName>
        <fullName evidence="1">Uncharacterized protein</fullName>
    </submittedName>
</protein>
<dbReference type="STRING" id="1183438.GKIL_3808"/>
<dbReference type="AlphaFoldDB" id="U5QQX9"/>
<organism evidence="1 2">
    <name type="scientific">Gloeobacter kilaueensis (strain ATCC BAA-2537 / CCAP 1431/1 / ULC 316 / JS1)</name>
    <dbReference type="NCBI Taxonomy" id="1183438"/>
    <lineage>
        <taxon>Bacteria</taxon>
        <taxon>Bacillati</taxon>
        <taxon>Cyanobacteriota</taxon>
        <taxon>Cyanophyceae</taxon>
        <taxon>Gloeobacterales</taxon>
        <taxon>Gloeobacteraceae</taxon>
        <taxon>Gloeobacter</taxon>
    </lineage>
</organism>
<evidence type="ECO:0000313" key="2">
    <source>
        <dbReference type="Proteomes" id="UP000017396"/>
    </source>
</evidence>
<accession>U5QQX9</accession>
<dbReference type="Proteomes" id="UP000017396">
    <property type="component" value="Chromosome"/>
</dbReference>
<dbReference type="OrthoDB" id="9845660at2"/>
<dbReference type="HOGENOM" id="CLU_1978371_0_0_3"/>
<sequence length="126" mass="14108">MAITLEISEALAHQLQALSEQLECTPIEYALAALDWSVRQNLDPLGNQPEPDAESLEAKLIEARNLLLAEQINQGAYLAARLDNLEIVTRSLLNLELQTDKRGYEAIFQAIHQALSDELAQRHYSL</sequence>
<dbReference type="RefSeq" id="WP_023175373.1">
    <property type="nucleotide sequence ID" value="NC_022600.1"/>
</dbReference>
<reference evidence="1 2" key="1">
    <citation type="journal article" date="2013" name="PLoS ONE">
        <title>Cultivation and Complete Genome Sequencing of Gloeobacter kilaueensis sp. nov., from a Lava Cave in Kilauea Caldera, Hawai'i.</title>
        <authorList>
            <person name="Saw J.H."/>
            <person name="Schatz M."/>
            <person name="Brown M.V."/>
            <person name="Kunkel D.D."/>
            <person name="Foster J.S."/>
            <person name="Shick H."/>
            <person name="Christensen S."/>
            <person name="Hou S."/>
            <person name="Wan X."/>
            <person name="Donachie S.P."/>
        </authorList>
    </citation>
    <scope>NUCLEOTIDE SEQUENCE [LARGE SCALE GENOMIC DNA]</scope>
    <source>
        <strain evidence="2">JS</strain>
    </source>
</reference>
<keyword evidence="2" id="KW-1185">Reference proteome</keyword>
<evidence type="ECO:0000313" key="1">
    <source>
        <dbReference type="EMBL" id="AGY60054.1"/>
    </source>
</evidence>
<dbReference type="KEGG" id="glj:GKIL_3808"/>
<proteinExistence type="predicted"/>